<feature type="transmembrane region" description="Helical" evidence="25">
    <location>
        <begin position="408"/>
        <end position="429"/>
    </location>
</feature>
<dbReference type="InterPro" id="IPR052187">
    <property type="entry name" value="MFSD1"/>
</dbReference>
<comment type="catalytic activity">
    <reaction evidence="20">
        <text>L-lysyl-glycine(out) = L-lysyl-glycine(in)</text>
        <dbReference type="Rhea" id="RHEA:79407"/>
        <dbReference type="ChEBI" id="CHEBI:191202"/>
    </reaction>
</comment>
<dbReference type="PANTHER" id="PTHR23512:SF3">
    <property type="entry name" value="MAJOR FACILITATOR SUPERFAMILY DOMAIN-CONTAINING PROTEIN 1"/>
    <property type="match status" value="1"/>
</dbReference>
<evidence type="ECO:0000256" key="21">
    <source>
        <dbReference type="ARBA" id="ARBA00044985"/>
    </source>
</evidence>
<evidence type="ECO:0000256" key="6">
    <source>
        <dbReference type="ARBA" id="ARBA00023136"/>
    </source>
</evidence>
<dbReference type="PANTHER" id="PTHR23512">
    <property type="entry name" value="MAJOR FACILITATOR SUPERFAMILY DOMAIN-CONTAINING PROTEIN 1"/>
    <property type="match status" value="1"/>
</dbReference>
<dbReference type="InterPro" id="IPR011701">
    <property type="entry name" value="MFS"/>
</dbReference>
<feature type="transmembrane region" description="Helical" evidence="25">
    <location>
        <begin position="234"/>
        <end position="255"/>
    </location>
</feature>
<organism evidence="27 28">
    <name type="scientific">Candidatus Bealeia paramacronuclearis</name>
    <dbReference type="NCBI Taxonomy" id="1921001"/>
    <lineage>
        <taxon>Bacteria</taxon>
        <taxon>Pseudomonadati</taxon>
        <taxon>Pseudomonadota</taxon>
        <taxon>Alphaproteobacteria</taxon>
        <taxon>Holosporales</taxon>
        <taxon>Holosporaceae</taxon>
        <taxon>Candidatus Bealeia</taxon>
    </lineage>
</organism>
<dbReference type="PROSITE" id="PS50850">
    <property type="entry name" value="MFS"/>
    <property type="match status" value="1"/>
</dbReference>
<proteinExistence type="inferred from homology"/>
<evidence type="ECO:0000256" key="23">
    <source>
        <dbReference type="ARBA" id="ARBA00045709"/>
    </source>
</evidence>
<evidence type="ECO:0000256" key="16">
    <source>
        <dbReference type="ARBA" id="ARBA00044900"/>
    </source>
</evidence>
<feature type="transmembrane region" description="Helical" evidence="25">
    <location>
        <begin position="275"/>
        <end position="296"/>
    </location>
</feature>
<keyword evidence="4 25" id="KW-0812">Transmembrane</keyword>
<dbReference type="RefSeq" id="WP_331256662.1">
    <property type="nucleotide sequence ID" value="NZ_CP133270.1"/>
</dbReference>
<evidence type="ECO:0000256" key="25">
    <source>
        <dbReference type="SAM" id="Phobius"/>
    </source>
</evidence>
<evidence type="ECO:0000256" key="7">
    <source>
        <dbReference type="ARBA" id="ARBA00023228"/>
    </source>
</evidence>
<feature type="transmembrane region" description="Helical" evidence="25">
    <location>
        <begin position="333"/>
        <end position="353"/>
    </location>
</feature>
<feature type="transmembrane region" description="Helical" evidence="25">
    <location>
        <begin position="308"/>
        <end position="327"/>
    </location>
</feature>
<dbReference type="Pfam" id="PF07690">
    <property type="entry name" value="MFS_1"/>
    <property type="match status" value="2"/>
</dbReference>
<comment type="subcellular location">
    <subcellularLocation>
        <location evidence="1">Lysosome membrane</location>
        <topology evidence="1">Multi-pass membrane protein</topology>
    </subcellularLocation>
</comment>
<evidence type="ECO:0000256" key="20">
    <source>
        <dbReference type="ARBA" id="ARBA00044924"/>
    </source>
</evidence>
<name>A0ABZ2C1Q7_9PROT</name>
<evidence type="ECO:0000313" key="28">
    <source>
        <dbReference type="Proteomes" id="UP001330434"/>
    </source>
</evidence>
<evidence type="ECO:0000256" key="24">
    <source>
        <dbReference type="ARBA" id="ARBA00046376"/>
    </source>
</evidence>
<feature type="transmembrane region" description="Helical" evidence="25">
    <location>
        <begin position="184"/>
        <end position="203"/>
    </location>
</feature>
<comment type="catalytic activity">
    <reaction evidence="8">
        <text>L-lysyl-L-alanine(out) = L-lysyl-L-alanine(in)</text>
        <dbReference type="Rhea" id="RHEA:79399"/>
        <dbReference type="ChEBI" id="CHEBI:229954"/>
    </reaction>
</comment>
<keyword evidence="28" id="KW-1185">Reference proteome</keyword>
<evidence type="ECO:0000256" key="9">
    <source>
        <dbReference type="ARBA" id="ARBA00044878"/>
    </source>
</evidence>
<dbReference type="Gene3D" id="1.20.1250.20">
    <property type="entry name" value="MFS general substrate transporter like domains"/>
    <property type="match status" value="2"/>
</dbReference>
<reference evidence="27 28" key="1">
    <citation type="journal article" date="2024" name="Environ. Microbiol.">
        <title>Novel evolutionary insights on the interactions of the Holosporales (Alphaproteobacteria) with eukaryotic hosts from comparative genomics.</title>
        <authorList>
            <person name="Giovannini M."/>
            <person name="Petroni G."/>
            <person name="Castelli M."/>
        </authorList>
    </citation>
    <scope>NUCLEOTIDE SEQUENCE [LARGE SCALE GENOMIC DNA]</scope>
    <source>
        <strain evidence="27 28">US_Bl 15I1</strain>
    </source>
</reference>
<feature type="transmembrane region" description="Helical" evidence="25">
    <location>
        <begin position="95"/>
        <end position="112"/>
    </location>
</feature>
<evidence type="ECO:0000256" key="4">
    <source>
        <dbReference type="ARBA" id="ARBA00022692"/>
    </source>
</evidence>
<comment type="similarity">
    <text evidence="2">Belongs to the major facilitator superfamily.</text>
</comment>
<comment type="catalytic activity">
    <reaction evidence="19">
        <text>L-alanyl-L-lysine(out) = L-alanyl-L-lysine(in)</text>
        <dbReference type="Rhea" id="RHEA:79415"/>
        <dbReference type="ChEBI" id="CHEBI:192470"/>
    </reaction>
</comment>
<evidence type="ECO:0000256" key="2">
    <source>
        <dbReference type="ARBA" id="ARBA00008335"/>
    </source>
</evidence>
<feature type="transmembrane region" description="Helical" evidence="25">
    <location>
        <begin position="365"/>
        <end position="388"/>
    </location>
</feature>
<dbReference type="SUPFAM" id="SSF103473">
    <property type="entry name" value="MFS general substrate transporter"/>
    <property type="match status" value="1"/>
</dbReference>
<comment type="catalytic activity">
    <reaction evidence="16">
        <text>L-lysyl-L-lysine(out) = L-lysyl-L-lysine(in)</text>
        <dbReference type="Rhea" id="RHEA:79403"/>
        <dbReference type="ChEBI" id="CHEBI:229956"/>
    </reaction>
</comment>
<evidence type="ECO:0000256" key="11">
    <source>
        <dbReference type="ARBA" id="ARBA00044884"/>
    </source>
</evidence>
<comment type="catalytic activity">
    <reaction evidence="12">
        <text>L-lysyl-L-alpha-amino acid(out) = L-lysyl-L-alpha-amino acid(in)</text>
        <dbReference type="Rhea" id="RHEA:79387"/>
        <dbReference type="ChEBI" id="CHEBI:229965"/>
    </reaction>
</comment>
<evidence type="ECO:0000313" key="27">
    <source>
        <dbReference type="EMBL" id="WVX66131.1"/>
    </source>
</evidence>
<feature type="transmembrane region" description="Helical" evidence="25">
    <location>
        <begin position="54"/>
        <end position="74"/>
    </location>
</feature>
<comment type="function">
    <text evidence="23">Lysosomal dipeptide uniporter that selectively exports lysine, arginine or histidine-containing dipeptides with a net positive charge from the lysosome lumen into the cytosol. Could play a role in a specific type of protein O-glycosylation indirectly regulating macrophages migration and tissue invasion. Also essential for liver homeostasis.</text>
</comment>
<evidence type="ECO:0000256" key="3">
    <source>
        <dbReference type="ARBA" id="ARBA00022448"/>
    </source>
</evidence>
<evidence type="ECO:0000256" key="10">
    <source>
        <dbReference type="ARBA" id="ARBA00044881"/>
    </source>
</evidence>
<gene>
    <name evidence="27" type="ORF">Bealeia1_00304</name>
</gene>
<comment type="catalytic activity">
    <reaction evidence="13">
        <text>L-alpha-aminoacyl-L-lysine(out) = L-alpha-aminoacyl-L-lysine(in)</text>
        <dbReference type="Rhea" id="RHEA:79383"/>
        <dbReference type="ChEBI" id="CHEBI:229966"/>
    </reaction>
</comment>
<evidence type="ECO:0000256" key="22">
    <source>
        <dbReference type="ARBA" id="ARBA00045018"/>
    </source>
</evidence>
<feature type="domain" description="Major facilitator superfamily (MFS) profile" evidence="26">
    <location>
        <begin position="26"/>
        <end position="433"/>
    </location>
</feature>
<evidence type="ECO:0000256" key="15">
    <source>
        <dbReference type="ARBA" id="ARBA00044899"/>
    </source>
</evidence>
<keyword evidence="7" id="KW-0458">Lysosome</keyword>
<comment type="catalytic activity">
    <reaction evidence="9">
        <text>L-histidyl-glycine(out) = L-histidyl-glycine(in)</text>
        <dbReference type="Rhea" id="RHEA:79395"/>
        <dbReference type="ChEBI" id="CHEBI:229957"/>
    </reaction>
</comment>
<evidence type="ECO:0000256" key="12">
    <source>
        <dbReference type="ARBA" id="ARBA00044891"/>
    </source>
</evidence>
<feature type="transmembrane region" description="Helical" evidence="25">
    <location>
        <begin position="118"/>
        <end position="138"/>
    </location>
</feature>
<sequence length="440" mass="48651">MEKVLRIDKNVDKSVKNHSTYSEAYAWFIWSFAGLFYCYQFVLRVSPSVMTDFLMRDFAIEACSLGILSAFYYNSYTTLQVPIGLAMDKFGPTRLMRAAVLLCVAGTVIFSISDSLYFAAFGRLIIGMGSTCAFLGSVKLATIWFKPERLALVVGFTLLAGKIGATLGQAPMAYLTTMMGWRGALYIISGIGVLIAIGIWIFIKDEPPYGVQGLDKDHDTSYRKLFSRLKDIAINYRIWALGIYGSMMYVPLSAFADLWGTPYLMKLYDISREQAGFATSMIFIGAGIGSPLVAIISDYFEDRKWTMIWGAVLSLVVNAIIIMVANIPYAAMLGLLLLVGIFFSSQPLIFSSVCQITPHASNGTVVSFANMIVMISGVVMQPLLGYLLDWIWTGTKDNGVPLYSISDYRFALTSILICLLIGLVMMIFVPETFPKGQNKA</sequence>
<evidence type="ECO:0000256" key="18">
    <source>
        <dbReference type="ARBA" id="ARBA00044912"/>
    </source>
</evidence>
<comment type="subunit">
    <text evidence="24">Homodimer. Interacts with lysosomal protein GLMP (via lumenal domain); the interaction starts while both proteins are still in the endoplasmic reticulum and is required for stabilization of MFSD1 in lysosomes but has no direct effect on its targeting to lysosomes or transporter activity.</text>
</comment>
<comment type="catalytic activity">
    <reaction evidence="14">
        <text>L-aspartyl-L-lysine(out) = L-aspartyl-L-lysine(in)</text>
        <dbReference type="Rhea" id="RHEA:79411"/>
        <dbReference type="ChEBI" id="CHEBI:229953"/>
    </reaction>
</comment>
<evidence type="ECO:0000259" key="26">
    <source>
        <dbReference type="PROSITE" id="PS50850"/>
    </source>
</evidence>
<keyword evidence="5 25" id="KW-1133">Transmembrane helix</keyword>
<keyword evidence="6 25" id="KW-0472">Membrane</keyword>
<comment type="catalytic activity">
    <reaction evidence="17">
        <text>L-arginyl-glycine(out) = L-arginyl-glycine(in)</text>
        <dbReference type="Rhea" id="RHEA:79391"/>
        <dbReference type="ChEBI" id="CHEBI:229955"/>
    </reaction>
</comment>
<comment type="catalytic activity">
    <reaction evidence="11">
        <text>L-alpha-aminoacyl-L-histidine(out) = L-alpha-aminoacyl-L-histidine(in)</text>
        <dbReference type="Rhea" id="RHEA:79375"/>
        <dbReference type="ChEBI" id="CHEBI:229967"/>
    </reaction>
</comment>
<evidence type="ECO:0000256" key="14">
    <source>
        <dbReference type="ARBA" id="ARBA00044898"/>
    </source>
</evidence>
<evidence type="ECO:0000256" key="17">
    <source>
        <dbReference type="ARBA" id="ARBA00044903"/>
    </source>
</evidence>
<comment type="catalytic activity">
    <reaction evidence="15">
        <text>L-arginyl-L-alpha-amino acid(out) = L-arginyl-L-alpha-amino acid(in)</text>
        <dbReference type="Rhea" id="RHEA:79371"/>
        <dbReference type="ChEBI" id="CHEBI:84315"/>
    </reaction>
</comment>
<feature type="transmembrane region" description="Helical" evidence="25">
    <location>
        <begin position="150"/>
        <end position="172"/>
    </location>
</feature>
<comment type="catalytic activity">
    <reaction evidence="18">
        <text>L-histidyl-L-alpha-amino acid(out) = L-histidyl-L-alpha-amino acid(in)</text>
        <dbReference type="Rhea" id="RHEA:79379"/>
        <dbReference type="ChEBI" id="CHEBI:229964"/>
    </reaction>
</comment>
<dbReference type="EMBL" id="CP133270">
    <property type="protein sequence ID" value="WVX66131.1"/>
    <property type="molecule type" value="Genomic_DNA"/>
</dbReference>
<feature type="transmembrane region" description="Helical" evidence="25">
    <location>
        <begin position="24"/>
        <end position="42"/>
    </location>
</feature>
<evidence type="ECO:0000256" key="13">
    <source>
        <dbReference type="ARBA" id="ARBA00044893"/>
    </source>
</evidence>
<accession>A0ABZ2C1Q7</accession>
<evidence type="ECO:0000256" key="1">
    <source>
        <dbReference type="ARBA" id="ARBA00004155"/>
    </source>
</evidence>
<dbReference type="InterPro" id="IPR020846">
    <property type="entry name" value="MFS_dom"/>
</dbReference>
<protein>
    <recommendedName>
        <fullName evidence="21">Lysosomal dipeptide transporter MFSD1</fullName>
    </recommendedName>
    <alternativeName>
        <fullName evidence="22">Major facilitator superfamily domain-containing protein 1</fullName>
    </alternativeName>
</protein>
<dbReference type="Proteomes" id="UP001330434">
    <property type="component" value="Chromosome"/>
</dbReference>
<evidence type="ECO:0000256" key="8">
    <source>
        <dbReference type="ARBA" id="ARBA00044876"/>
    </source>
</evidence>
<comment type="catalytic activity">
    <reaction evidence="10">
        <text>L-alpha-aminoacyl-L-arginine(out) = L-alpha-aminoacyl-L-arginine(in)</text>
        <dbReference type="Rhea" id="RHEA:79367"/>
        <dbReference type="ChEBI" id="CHEBI:229968"/>
    </reaction>
</comment>
<evidence type="ECO:0000256" key="19">
    <source>
        <dbReference type="ARBA" id="ARBA00044919"/>
    </source>
</evidence>
<dbReference type="InterPro" id="IPR036259">
    <property type="entry name" value="MFS_trans_sf"/>
</dbReference>
<evidence type="ECO:0000256" key="5">
    <source>
        <dbReference type="ARBA" id="ARBA00022989"/>
    </source>
</evidence>
<keyword evidence="3" id="KW-0813">Transport</keyword>